<feature type="transmembrane region" description="Helical" evidence="14">
    <location>
        <begin position="1023"/>
        <end position="1046"/>
    </location>
</feature>
<feature type="repeat" description="RCC1" evidence="13">
    <location>
        <begin position="438"/>
        <end position="489"/>
    </location>
</feature>
<keyword evidence="4" id="KW-0723">Serine/threonine-protein kinase</keyword>
<proteinExistence type="inferred from homology"/>
<dbReference type="InterPro" id="IPR011009">
    <property type="entry name" value="Kinase-like_dom_sf"/>
</dbReference>
<evidence type="ECO:0000256" key="4">
    <source>
        <dbReference type="ARBA" id="ARBA00022527"/>
    </source>
</evidence>
<keyword evidence="6 14" id="KW-0812">Transmembrane</keyword>
<keyword evidence="5" id="KW-0433">Leucine-rich repeat</keyword>
<evidence type="ECO:0000256" key="15">
    <source>
        <dbReference type="SAM" id="SignalP"/>
    </source>
</evidence>
<dbReference type="Gene3D" id="3.80.10.10">
    <property type="entry name" value="Ribonuclease Inhibitor"/>
    <property type="match status" value="3"/>
</dbReference>
<dbReference type="EnsemblPlants" id="ONIVA09G01460.1">
    <property type="protein sequence ID" value="ONIVA09G01460.1"/>
    <property type="gene ID" value="ONIVA09G01460"/>
</dbReference>
<dbReference type="InterPro" id="IPR000408">
    <property type="entry name" value="Reg_chr_condens"/>
</dbReference>
<dbReference type="PROSITE" id="PS00108">
    <property type="entry name" value="PROTEIN_KINASE_ST"/>
    <property type="match status" value="1"/>
</dbReference>
<dbReference type="Pfam" id="PF08263">
    <property type="entry name" value="LRRNT_2"/>
    <property type="match status" value="1"/>
</dbReference>
<evidence type="ECO:0000313" key="18">
    <source>
        <dbReference type="Proteomes" id="UP000006591"/>
    </source>
</evidence>
<dbReference type="Gene3D" id="2.130.10.30">
    <property type="entry name" value="Regulator of chromosome condensation 1/beta-lactamase-inhibitor protein II"/>
    <property type="match status" value="1"/>
</dbReference>
<dbReference type="PANTHER" id="PTHR27008:SF284">
    <property type="entry name" value="PROTEIN KINASE DOMAIN-CONTAINING PROTEIN"/>
    <property type="match status" value="1"/>
</dbReference>
<dbReference type="PROSITE" id="PS50011">
    <property type="entry name" value="PROTEIN_KINASE_DOM"/>
    <property type="match status" value="1"/>
</dbReference>
<reference evidence="17" key="1">
    <citation type="submission" date="2015-04" db="UniProtKB">
        <authorList>
            <consortium name="EnsemblPlants"/>
        </authorList>
    </citation>
    <scope>IDENTIFICATION</scope>
    <source>
        <strain evidence="17">SL10</strain>
    </source>
</reference>
<keyword evidence="7" id="KW-0677">Repeat</keyword>
<comment type="subcellular location">
    <subcellularLocation>
        <location evidence="1">Membrane</location>
        <topology evidence="1">Single-pass membrane protein</topology>
    </subcellularLocation>
</comment>
<evidence type="ECO:0000256" key="7">
    <source>
        <dbReference type="ARBA" id="ARBA00022737"/>
    </source>
</evidence>
<dbReference type="PROSITE" id="PS50012">
    <property type="entry name" value="RCC1_3"/>
    <property type="match status" value="2"/>
</dbReference>
<dbReference type="SUPFAM" id="SSF56112">
    <property type="entry name" value="Protein kinase-like (PK-like)"/>
    <property type="match status" value="1"/>
</dbReference>
<dbReference type="Pfam" id="PF00069">
    <property type="entry name" value="Pkinase"/>
    <property type="match status" value="1"/>
</dbReference>
<feature type="chain" id="PRO_5002362930" description="non-specific serine/threonine protein kinase" evidence="15">
    <location>
        <begin position="35"/>
        <end position="1258"/>
    </location>
</feature>
<dbReference type="GO" id="GO:0016020">
    <property type="term" value="C:membrane"/>
    <property type="evidence" value="ECO:0007669"/>
    <property type="project" value="UniProtKB-SubCell"/>
</dbReference>
<dbReference type="AlphaFoldDB" id="A0A0E0IGG3"/>
<dbReference type="InterPro" id="IPR009091">
    <property type="entry name" value="RCC1/BLIP-II"/>
</dbReference>
<dbReference type="InterPro" id="IPR056508">
    <property type="entry name" value="HPAT-like"/>
</dbReference>
<protein>
    <recommendedName>
        <fullName evidence="3">non-specific serine/threonine protein kinase</fullName>
        <ecNumber evidence="3">2.7.11.1</ecNumber>
    </recommendedName>
</protein>
<keyword evidence="10 14" id="KW-0472">Membrane</keyword>
<reference evidence="17" key="2">
    <citation type="submission" date="2018-04" db="EMBL/GenBank/DDBJ databases">
        <title>OnivRS2 (Oryza nivara Reference Sequence Version 2).</title>
        <authorList>
            <person name="Zhang J."/>
            <person name="Kudrna D."/>
            <person name="Lee S."/>
            <person name="Talag J."/>
            <person name="Rajasekar S."/>
            <person name="Welchert J."/>
            <person name="Hsing Y.-I."/>
            <person name="Wing R.A."/>
        </authorList>
    </citation>
    <scope>NUCLEOTIDE SEQUENCE [LARGE SCALE GENOMIC DNA]</scope>
    <source>
        <strain evidence="17">SL10</strain>
    </source>
</reference>
<dbReference type="GO" id="GO:0004674">
    <property type="term" value="F:protein serine/threonine kinase activity"/>
    <property type="evidence" value="ECO:0007669"/>
    <property type="project" value="UniProtKB-KW"/>
</dbReference>
<feature type="transmembrane region" description="Helical" evidence="14">
    <location>
        <begin position="605"/>
        <end position="629"/>
    </location>
</feature>
<dbReference type="EC" id="2.7.11.1" evidence="3"/>
<keyword evidence="9 14" id="KW-1133">Transmembrane helix</keyword>
<dbReference type="GO" id="GO:0005524">
    <property type="term" value="F:ATP binding"/>
    <property type="evidence" value="ECO:0007669"/>
    <property type="project" value="InterPro"/>
</dbReference>
<feature type="repeat" description="RCC1" evidence="13">
    <location>
        <begin position="388"/>
        <end position="437"/>
    </location>
</feature>
<evidence type="ECO:0000256" key="14">
    <source>
        <dbReference type="SAM" id="Phobius"/>
    </source>
</evidence>
<dbReference type="SMART" id="SM00220">
    <property type="entry name" value="S_TKc"/>
    <property type="match status" value="1"/>
</dbReference>
<dbReference type="InterPro" id="IPR000719">
    <property type="entry name" value="Prot_kinase_dom"/>
</dbReference>
<dbReference type="SUPFAM" id="SSF50630">
    <property type="entry name" value="Acid proteases"/>
    <property type="match status" value="1"/>
</dbReference>
<comment type="catalytic activity">
    <reaction evidence="12">
        <text>L-seryl-[protein] + ATP = O-phospho-L-seryl-[protein] + ADP + H(+)</text>
        <dbReference type="Rhea" id="RHEA:17989"/>
        <dbReference type="Rhea" id="RHEA-COMP:9863"/>
        <dbReference type="Rhea" id="RHEA-COMP:11604"/>
        <dbReference type="ChEBI" id="CHEBI:15378"/>
        <dbReference type="ChEBI" id="CHEBI:29999"/>
        <dbReference type="ChEBI" id="CHEBI:30616"/>
        <dbReference type="ChEBI" id="CHEBI:83421"/>
        <dbReference type="ChEBI" id="CHEBI:456216"/>
        <dbReference type="EC" id="2.7.11.1"/>
    </reaction>
</comment>
<dbReference type="InterPro" id="IPR001611">
    <property type="entry name" value="Leu-rich_rpt"/>
</dbReference>
<keyword evidence="8" id="KW-0418">Kinase</keyword>
<dbReference type="FunFam" id="3.80.10.10:FF:000095">
    <property type="entry name" value="LRR receptor-like serine/threonine-protein kinase GSO1"/>
    <property type="match status" value="2"/>
</dbReference>
<dbReference type="SUPFAM" id="SSF52058">
    <property type="entry name" value="L domain-like"/>
    <property type="match status" value="1"/>
</dbReference>
<evidence type="ECO:0000313" key="17">
    <source>
        <dbReference type="EnsemblPlants" id="ONIVA09G01460.1"/>
    </source>
</evidence>
<evidence type="ECO:0000259" key="16">
    <source>
        <dbReference type="PROSITE" id="PS50011"/>
    </source>
</evidence>
<keyword evidence="15" id="KW-0732">Signal</keyword>
<evidence type="ECO:0000256" key="2">
    <source>
        <dbReference type="ARBA" id="ARBA00008684"/>
    </source>
</evidence>
<dbReference type="SUPFAM" id="SSF50985">
    <property type="entry name" value="RCC1/BLIP-II"/>
    <property type="match status" value="1"/>
</dbReference>
<dbReference type="OMA" id="MECEVFR"/>
<feature type="transmembrane region" description="Helical" evidence="14">
    <location>
        <begin position="641"/>
        <end position="660"/>
    </location>
</feature>
<name>A0A0E0IGG3_ORYNI</name>
<keyword evidence="18" id="KW-1185">Reference proteome</keyword>
<comment type="catalytic activity">
    <reaction evidence="11">
        <text>L-threonyl-[protein] + ATP = O-phospho-L-threonyl-[protein] + ADP + H(+)</text>
        <dbReference type="Rhea" id="RHEA:46608"/>
        <dbReference type="Rhea" id="RHEA-COMP:11060"/>
        <dbReference type="Rhea" id="RHEA-COMP:11605"/>
        <dbReference type="ChEBI" id="CHEBI:15378"/>
        <dbReference type="ChEBI" id="CHEBI:30013"/>
        <dbReference type="ChEBI" id="CHEBI:30616"/>
        <dbReference type="ChEBI" id="CHEBI:61977"/>
        <dbReference type="ChEBI" id="CHEBI:456216"/>
        <dbReference type="EC" id="2.7.11.1"/>
    </reaction>
</comment>
<dbReference type="InterPro" id="IPR008271">
    <property type="entry name" value="Ser/Thr_kinase_AS"/>
</dbReference>
<dbReference type="eggNOG" id="KOG1426">
    <property type="taxonomic scope" value="Eukaryota"/>
</dbReference>
<dbReference type="InterPro" id="IPR013210">
    <property type="entry name" value="LRR_N_plant-typ"/>
</dbReference>
<dbReference type="InterPro" id="IPR032675">
    <property type="entry name" value="LRR_dom_sf"/>
</dbReference>
<dbReference type="Gramene" id="ONIVA09G01460.1">
    <property type="protein sequence ID" value="ONIVA09G01460.1"/>
    <property type="gene ID" value="ONIVA09G01460"/>
</dbReference>
<dbReference type="InterPro" id="IPR021109">
    <property type="entry name" value="Peptidase_aspartic_dom_sf"/>
</dbReference>
<evidence type="ECO:0000256" key="13">
    <source>
        <dbReference type="PROSITE-ProRule" id="PRU00235"/>
    </source>
</evidence>
<sequence>MAPAILNLSSSSSFSPQHAIVLLVHLIILLSCHAVKQSAARSVNYSEMDRQALLSFKASISSDPVGVLHSWSTSSLDFCNWSGVRCGMTHPLRVTSLDLNSRQLNGNLSSSLANLTSITQLDLSNNQLLGSIPKELGTGSKSLRVVNLAFNSLAGGIPHSLASSSSLTVLNLTNNLFFGTIPASLFNGSSNLAIIDLRMNAFSGPIPNFYKMSALQILNLAQNNLSGSIPPSLGKVSSINLISLEMNNLEGSIPETLTSLANASKLQWISLDNNKLVGTPPPAPSLSRAAAHSLCVSLRRRRRLHPHRLQTLAAVRSFSLSLSLSRAASHSLRRRRRRSRCRIHPRRRQTLAAAAHVPALPDAAAGTAGGVEAGISCELFHSAVVVDGGAWVWAKGDGGRLGLGDESSAFVPRHNPNLSELRVLALGGTHSAALTASGEVFTWGYGGFGALGHYVYHRELLPRKVNGPWEGKISHIATRGAHTAAITDSGCDEGDHRLGLGSRGGPGAAGSLSVPSKPPWDLEIGDAFIIHYTYRCDYDMKGKLTHGKVAESRFDKRSYDRKPAAIQYGNGSVAGFFNEDSVTIGDLVVKDQIQTYSFSLLLKIAYYYFPGAVLNFLNNAHILDVLVIANNVIAQQEVQGYLNICWQMISLDGPFVLVWINNMPWAADTSMAALGAKNYFTKGIGIVLIGTWEMIIILIFYLKFFYKYLFKLKDFDKGCKKGLTKGLICWSTEENIISVAYKLLVFSEVAVDVRAPSAYGSYLNVCRRLFIGHNNPHHAARASSNMKGHLPRAVGNLSVGLRQIHFGKNQLIDPIPVEIGNLVGVISLSLRGNKLSGQIPSTIGNLSQLSMDQIPIQILNGTSLYVSLDLSNNLLTGSIPPQIGALITLVVLDISFNKFSGEIPSSLGQCVSLLSLDLKHNMLNGSIPQLLGQLKSIVLLDLSQNMFVGQIPEFLVNFSFLNQLDLSNNYFEGPIPTGGIFQNSSAVILDGNTRLCSSSSYSIFGFPICPTTTLAKRKNNAHLLIIVIPPVTIVVLSFFFFMVTLLKGKQAHTTSCYKETMKKVSYVDILKATNWFSPVNKISSSHTGSIYIGSFLTECEVLRNTRHRNLVKAITVCSTVDLENNEFKAIVLEFMANGSLDMWVHPKLHQNSPKRGLSLGQMIRIAADVASALDYMHNQLTSPLTHCDLKPSNVLLDYDMTAIGDFGSAKFLNATLNAWLVSEEQSDISHLSMEWDTKSRPDVMCTVLECYCLKCSLE</sequence>
<dbReference type="Proteomes" id="UP000006591">
    <property type="component" value="Chromosome 9"/>
</dbReference>
<evidence type="ECO:0000256" key="11">
    <source>
        <dbReference type="ARBA" id="ARBA00047899"/>
    </source>
</evidence>
<dbReference type="Pfam" id="PF00560">
    <property type="entry name" value="LRR_1"/>
    <property type="match status" value="6"/>
</dbReference>
<comment type="similarity">
    <text evidence="2">Belongs to the protein kinase superfamily. Ser/Thr protein kinase family.</text>
</comment>
<keyword evidence="8" id="KW-0808">Transferase</keyword>
<dbReference type="Gene3D" id="1.10.510.10">
    <property type="entry name" value="Transferase(Phosphotransferase) domain 1"/>
    <property type="match status" value="1"/>
</dbReference>
<dbReference type="SMART" id="SM00369">
    <property type="entry name" value="LRR_TYP"/>
    <property type="match status" value="5"/>
</dbReference>
<evidence type="ECO:0000256" key="1">
    <source>
        <dbReference type="ARBA" id="ARBA00004167"/>
    </source>
</evidence>
<dbReference type="PANTHER" id="PTHR27008">
    <property type="entry name" value="OS04G0122200 PROTEIN"/>
    <property type="match status" value="1"/>
</dbReference>
<dbReference type="STRING" id="4536.A0A0E0IGG3"/>
<organism evidence="17">
    <name type="scientific">Oryza nivara</name>
    <name type="common">Indian wild rice</name>
    <name type="synonym">Oryza sativa f. spontanea</name>
    <dbReference type="NCBI Taxonomy" id="4536"/>
    <lineage>
        <taxon>Eukaryota</taxon>
        <taxon>Viridiplantae</taxon>
        <taxon>Streptophyta</taxon>
        <taxon>Embryophyta</taxon>
        <taxon>Tracheophyta</taxon>
        <taxon>Spermatophyta</taxon>
        <taxon>Magnoliopsida</taxon>
        <taxon>Liliopsida</taxon>
        <taxon>Poales</taxon>
        <taxon>Poaceae</taxon>
        <taxon>BOP clade</taxon>
        <taxon>Oryzoideae</taxon>
        <taxon>Oryzeae</taxon>
        <taxon>Oryzinae</taxon>
        <taxon>Oryza</taxon>
    </lineage>
</organism>
<evidence type="ECO:0000256" key="9">
    <source>
        <dbReference type="ARBA" id="ARBA00022989"/>
    </source>
</evidence>
<dbReference type="Pfam" id="PF23452">
    <property type="entry name" value="HPAT"/>
    <property type="match status" value="1"/>
</dbReference>
<dbReference type="Pfam" id="PF00415">
    <property type="entry name" value="RCC1"/>
    <property type="match status" value="2"/>
</dbReference>
<evidence type="ECO:0000256" key="10">
    <source>
        <dbReference type="ARBA" id="ARBA00023136"/>
    </source>
</evidence>
<feature type="domain" description="Protein kinase" evidence="16">
    <location>
        <begin position="1039"/>
        <end position="1258"/>
    </location>
</feature>
<feature type="transmembrane region" description="Helical" evidence="14">
    <location>
        <begin position="680"/>
        <end position="702"/>
    </location>
</feature>
<feature type="signal peptide" evidence="15">
    <location>
        <begin position="1"/>
        <end position="34"/>
    </location>
</feature>
<dbReference type="InterPro" id="IPR051809">
    <property type="entry name" value="Plant_receptor-like_S/T_kinase"/>
</dbReference>
<evidence type="ECO:0000256" key="3">
    <source>
        <dbReference type="ARBA" id="ARBA00012513"/>
    </source>
</evidence>
<evidence type="ECO:0000256" key="5">
    <source>
        <dbReference type="ARBA" id="ARBA00022614"/>
    </source>
</evidence>
<accession>A0A0E0IGG3</accession>
<evidence type="ECO:0000256" key="6">
    <source>
        <dbReference type="ARBA" id="ARBA00022692"/>
    </source>
</evidence>
<dbReference type="InterPro" id="IPR003591">
    <property type="entry name" value="Leu-rich_rpt_typical-subtyp"/>
</dbReference>
<evidence type="ECO:0000256" key="8">
    <source>
        <dbReference type="ARBA" id="ARBA00022777"/>
    </source>
</evidence>
<evidence type="ECO:0000256" key="12">
    <source>
        <dbReference type="ARBA" id="ARBA00048679"/>
    </source>
</evidence>